<dbReference type="GeneID" id="111084992"/>
<protein>
    <submittedName>
        <fullName evidence="4">Uncharacterized protein LOC111084992</fullName>
    </submittedName>
</protein>
<keyword evidence="2" id="KW-1133">Transmembrane helix</keyword>
<feature type="region of interest" description="Disordered" evidence="1">
    <location>
        <begin position="158"/>
        <end position="199"/>
    </location>
</feature>
<evidence type="ECO:0000313" key="3">
    <source>
        <dbReference type="Proteomes" id="UP000694941"/>
    </source>
</evidence>
<feature type="compositionally biased region" description="Polar residues" evidence="1">
    <location>
        <begin position="182"/>
        <end position="199"/>
    </location>
</feature>
<evidence type="ECO:0000256" key="1">
    <source>
        <dbReference type="SAM" id="MobiDB-lite"/>
    </source>
</evidence>
<evidence type="ECO:0000313" key="4">
    <source>
        <dbReference type="RefSeq" id="XP_022237522.1"/>
    </source>
</evidence>
<sequence length="217" mass="23252">MISAMPAVAVRRERKKGKAMSSHSSVASLPRGRGFAKRSRTQSISTVSSLAGNHFDMKYRKSRGSVCENNQQKLRLLIYIGTVLLVAGLILVFMGVGAGVSTVQTIGLIFIGMGALLCFVKVFVSDQQGTHIKRPNLASASKDSLCAMAVSVTIPTPPGDQSAECESLPVQRPPLSPEEESCATTRSNQSSSLTPTSLNSIPETQVLIVNEEKKNKF</sequence>
<keyword evidence="2" id="KW-0812">Transmembrane</keyword>
<name>A0ABM1S1L7_LIMPO</name>
<dbReference type="RefSeq" id="XP_022237522.1">
    <property type="nucleotide sequence ID" value="XM_022381814.1"/>
</dbReference>
<proteinExistence type="predicted"/>
<keyword evidence="2" id="KW-0472">Membrane</keyword>
<feature type="transmembrane region" description="Helical" evidence="2">
    <location>
        <begin position="106"/>
        <end position="124"/>
    </location>
</feature>
<accession>A0ABM1S1L7</accession>
<organism evidence="3 4">
    <name type="scientific">Limulus polyphemus</name>
    <name type="common">Atlantic horseshoe crab</name>
    <dbReference type="NCBI Taxonomy" id="6850"/>
    <lineage>
        <taxon>Eukaryota</taxon>
        <taxon>Metazoa</taxon>
        <taxon>Ecdysozoa</taxon>
        <taxon>Arthropoda</taxon>
        <taxon>Chelicerata</taxon>
        <taxon>Merostomata</taxon>
        <taxon>Xiphosura</taxon>
        <taxon>Limulidae</taxon>
        <taxon>Limulus</taxon>
    </lineage>
</organism>
<evidence type="ECO:0000256" key="2">
    <source>
        <dbReference type="SAM" id="Phobius"/>
    </source>
</evidence>
<keyword evidence="3" id="KW-1185">Reference proteome</keyword>
<feature type="region of interest" description="Disordered" evidence="1">
    <location>
        <begin position="1"/>
        <end position="39"/>
    </location>
</feature>
<reference evidence="4" key="1">
    <citation type="submission" date="2025-08" db="UniProtKB">
        <authorList>
            <consortium name="RefSeq"/>
        </authorList>
    </citation>
    <scope>IDENTIFICATION</scope>
    <source>
        <tissue evidence="4">Muscle</tissue>
    </source>
</reference>
<gene>
    <name evidence="4" type="primary">LOC111084992</name>
</gene>
<dbReference type="Proteomes" id="UP000694941">
    <property type="component" value="Unplaced"/>
</dbReference>
<feature type="transmembrane region" description="Helical" evidence="2">
    <location>
        <begin position="76"/>
        <end position="100"/>
    </location>
</feature>